<name>A0ABD1F4L7_HYPHA</name>
<keyword evidence="2" id="KW-1185">Reference proteome</keyword>
<proteinExistence type="predicted"/>
<reference evidence="1 2" key="1">
    <citation type="submission" date="2024-05" db="EMBL/GenBank/DDBJ databases">
        <title>Genetic variation in Jamaican populations of the coffee berry borer (Hypothenemus hampei).</title>
        <authorList>
            <person name="Errbii M."/>
            <person name="Myrie A."/>
        </authorList>
    </citation>
    <scope>NUCLEOTIDE SEQUENCE [LARGE SCALE GENOMIC DNA]</scope>
    <source>
        <strain evidence="1">JA-Hopewell-2020-01-JO</strain>
        <tissue evidence="1">Whole body</tissue>
    </source>
</reference>
<comment type="caution">
    <text evidence="1">The sequence shown here is derived from an EMBL/GenBank/DDBJ whole genome shotgun (WGS) entry which is preliminary data.</text>
</comment>
<dbReference type="EMBL" id="JBDJPC010000003">
    <property type="protein sequence ID" value="KAL1509098.1"/>
    <property type="molecule type" value="Genomic_DNA"/>
</dbReference>
<evidence type="ECO:0000313" key="1">
    <source>
        <dbReference type="EMBL" id="KAL1509098.1"/>
    </source>
</evidence>
<evidence type="ECO:0000313" key="2">
    <source>
        <dbReference type="Proteomes" id="UP001566132"/>
    </source>
</evidence>
<sequence length="53" mass="5912">MQQVSEKGLGKPGLGSPDYGLWILWELWICRVPPGIPINSFGNTLNSKVTNIW</sequence>
<dbReference type="AlphaFoldDB" id="A0ABD1F4L7"/>
<organism evidence="1 2">
    <name type="scientific">Hypothenemus hampei</name>
    <name type="common">Coffee berry borer</name>
    <dbReference type="NCBI Taxonomy" id="57062"/>
    <lineage>
        <taxon>Eukaryota</taxon>
        <taxon>Metazoa</taxon>
        <taxon>Ecdysozoa</taxon>
        <taxon>Arthropoda</taxon>
        <taxon>Hexapoda</taxon>
        <taxon>Insecta</taxon>
        <taxon>Pterygota</taxon>
        <taxon>Neoptera</taxon>
        <taxon>Endopterygota</taxon>
        <taxon>Coleoptera</taxon>
        <taxon>Polyphaga</taxon>
        <taxon>Cucujiformia</taxon>
        <taxon>Curculionidae</taxon>
        <taxon>Scolytinae</taxon>
        <taxon>Hypothenemus</taxon>
    </lineage>
</organism>
<dbReference type="Proteomes" id="UP001566132">
    <property type="component" value="Unassembled WGS sequence"/>
</dbReference>
<gene>
    <name evidence="1" type="ORF">ABEB36_003892</name>
</gene>
<accession>A0ABD1F4L7</accession>
<protein>
    <submittedName>
        <fullName evidence="1">Uncharacterized protein</fullName>
    </submittedName>
</protein>